<feature type="region of interest" description="Disordered" evidence="1">
    <location>
        <begin position="192"/>
        <end position="245"/>
    </location>
</feature>
<proteinExistence type="predicted"/>
<dbReference type="SMR" id="A2FA73"/>
<dbReference type="InParanoid" id="A2FA73"/>
<feature type="transmembrane region" description="Helical" evidence="2">
    <location>
        <begin position="126"/>
        <end position="147"/>
    </location>
</feature>
<accession>A2FA73</accession>
<reference evidence="3" key="2">
    <citation type="journal article" date="2007" name="Science">
        <title>Draft genome sequence of the sexually transmitted pathogen Trichomonas vaginalis.</title>
        <authorList>
            <person name="Carlton J.M."/>
            <person name="Hirt R.P."/>
            <person name="Silva J.C."/>
            <person name="Delcher A.L."/>
            <person name="Schatz M."/>
            <person name="Zhao Q."/>
            <person name="Wortman J.R."/>
            <person name="Bidwell S.L."/>
            <person name="Alsmark U.C.M."/>
            <person name="Besteiro S."/>
            <person name="Sicheritz-Ponten T."/>
            <person name="Noel C.J."/>
            <person name="Dacks J.B."/>
            <person name="Foster P.G."/>
            <person name="Simillion C."/>
            <person name="Van de Peer Y."/>
            <person name="Miranda-Saavedra D."/>
            <person name="Barton G.J."/>
            <person name="Westrop G.D."/>
            <person name="Mueller S."/>
            <person name="Dessi D."/>
            <person name="Fiori P.L."/>
            <person name="Ren Q."/>
            <person name="Paulsen I."/>
            <person name="Zhang H."/>
            <person name="Bastida-Corcuera F.D."/>
            <person name="Simoes-Barbosa A."/>
            <person name="Brown M.T."/>
            <person name="Hayes R.D."/>
            <person name="Mukherjee M."/>
            <person name="Okumura C.Y."/>
            <person name="Schneider R."/>
            <person name="Smith A.J."/>
            <person name="Vanacova S."/>
            <person name="Villalvazo M."/>
            <person name="Haas B.J."/>
            <person name="Pertea M."/>
            <person name="Feldblyum T.V."/>
            <person name="Utterback T.R."/>
            <person name="Shu C.L."/>
            <person name="Osoegawa K."/>
            <person name="de Jong P.J."/>
            <person name="Hrdy I."/>
            <person name="Horvathova L."/>
            <person name="Zubacova Z."/>
            <person name="Dolezal P."/>
            <person name="Malik S.B."/>
            <person name="Logsdon J.M. Jr."/>
            <person name="Henze K."/>
            <person name="Gupta A."/>
            <person name="Wang C.C."/>
            <person name="Dunne R.L."/>
            <person name="Upcroft J.A."/>
            <person name="Upcroft P."/>
            <person name="White O."/>
            <person name="Salzberg S.L."/>
            <person name="Tang P."/>
            <person name="Chiu C.-H."/>
            <person name="Lee Y.-S."/>
            <person name="Embley T.M."/>
            <person name="Coombs G.H."/>
            <person name="Mottram J.C."/>
            <person name="Tachezy J."/>
            <person name="Fraser-Liggett C.M."/>
            <person name="Johnson P.J."/>
        </authorList>
    </citation>
    <scope>NUCLEOTIDE SEQUENCE [LARGE SCALE GENOMIC DNA]</scope>
    <source>
        <strain evidence="3">G3</strain>
    </source>
</reference>
<reference evidence="3" key="1">
    <citation type="submission" date="2006-10" db="EMBL/GenBank/DDBJ databases">
        <authorList>
            <person name="Amadeo P."/>
            <person name="Zhao Q."/>
            <person name="Wortman J."/>
            <person name="Fraser-Liggett C."/>
            <person name="Carlton J."/>
        </authorList>
    </citation>
    <scope>NUCLEOTIDE SEQUENCE</scope>
    <source>
        <strain evidence="3">G3</strain>
    </source>
</reference>
<protein>
    <submittedName>
        <fullName evidence="3">Uncharacterized protein</fullName>
    </submittedName>
</protein>
<sequence length="245" mass="27101">MLTLESYRQNLDEFSTFEFQYERKGKFTEPKYTNYLRSRSILSKWSTLSEVTSDGQAGSTVAVSKSGTPCGEKSGAFRGTTSYMDFPFTYYNESFCEILNLGTRDPKLNFSSQTASPSKKLTSLQIALISVAAVIVGIVLIAVLCTIGKRYKTREIKDKKDNDSLEDVDDFSDNGVTNSNISTNHAYNYMTNKSSNTSGSTTISSNDTNTSSTQKKESSSTGSSYFKSNLTLPERKEPSPNTFVL</sequence>
<keyword evidence="2" id="KW-0812">Transmembrane</keyword>
<keyword evidence="4" id="KW-1185">Reference proteome</keyword>
<evidence type="ECO:0000313" key="3">
    <source>
        <dbReference type="EMBL" id="EAX98209.1"/>
    </source>
</evidence>
<organism evidence="3 4">
    <name type="scientific">Trichomonas vaginalis (strain ATCC PRA-98 / G3)</name>
    <dbReference type="NCBI Taxonomy" id="412133"/>
    <lineage>
        <taxon>Eukaryota</taxon>
        <taxon>Metamonada</taxon>
        <taxon>Parabasalia</taxon>
        <taxon>Trichomonadida</taxon>
        <taxon>Trichomonadidae</taxon>
        <taxon>Trichomonas</taxon>
    </lineage>
</organism>
<dbReference type="VEuPathDB" id="TrichDB:TVAG_263260"/>
<dbReference type="Proteomes" id="UP000001542">
    <property type="component" value="Unassembled WGS sequence"/>
</dbReference>
<keyword evidence="2" id="KW-1133">Transmembrane helix</keyword>
<gene>
    <name evidence="3" type="ORF">TVAG_263260</name>
</gene>
<keyword evidence="2" id="KW-0472">Membrane</keyword>
<dbReference type="EMBL" id="DS113684">
    <property type="protein sequence ID" value="EAX98209.1"/>
    <property type="molecule type" value="Genomic_DNA"/>
</dbReference>
<dbReference type="RefSeq" id="XP_001311139.1">
    <property type="nucleotide sequence ID" value="XM_001311138.1"/>
</dbReference>
<name>A2FA73_TRIV3</name>
<dbReference type="KEGG" id="tva:4756004"/>
<evidence type="ECO:0000256" key="2">
    <source>
        <dbReference type="SAM" id="Phobius"/>
    </source>
</evidence>
<evidence type="ECO:0000313" key="4">
    <source>
        <dbReference type="Proteomes" id="UP000001542"/>
    </source>
</evidence>
<evidence type="ECO:0000256" key="1">
    <source>
        <dbReference type="SAM" id="MobiDB-lite"/>
    </source>
</evidence>
<feature type="compositionally biased region" description="Low complexity" evidence="1">
    <location>
        <begin position="192"/>
        <end position="228"/>
    </location>
</feature>
<dbReference type="AlphaFoldDB" id="A2FA73"/>
<dbReference type="VEuPathDB" id="TrichDB:TVAGG3_0390890"/>